<evidence type="ECO:0000313" key="3">
    <source>
        <dbReference type="Proteomes" id="UP000076830"/>
    </source>
</evidence>
<feature type="region of interest" description="Disordered" evidence="1">
    <location>
        <begin position="175"/>
        <end position="220"/>
    </location>
</feature>
<sequence>MKTIAVVGLSDEDAAHLRLLVRKAESSLKMPWRWGTESEADLVVVDPASFAGLMARSRARVQGIRCALLDGGNGVPEGEDPVLHKPLKLDALVALLHQVAAQSQPSPVVAPRHQDFYFGDLGDTPTDSALPAPLAAAAPPAFQSGLDELLRVHPEADPAPRPPAGRLDQDTSIAPAARPRDAGPVGPAQKDPDALRSRLRDRQVTAAQGAPSTRSADDARTHGLSEYLTGSVLAGPSAIALPDAPELIVDPRSQVFHASGSLRDLEPYCRQPLRRGDWRPLTSAGLARLQAAGAGQPVQRLLWLCALLGSDGRLAPHLDPGGTYLLKRWLEIDRGYARQFRIASVMVQPQRIHDIARASDAAMGEVFDTINAFDAIGYLQWTPRSPRHADENGGAFAALMRRLRKPIGRS</sequence>
<gene>
    <name evidence="2" type="ORF">I596_2787</name>
</gene>
<dbReference type="OrthoDB" id="5947243at2"/>
<dbReference type="Proteomes" id="UP000076830">
    <property type="component" value="Chromosome"/>
</dbReference>
<dbReference type="STRING" id="1300342.I596_2787"/>
<dbReference type="EMBL" id="CP015249">
    <property type="protein sequence ID" value="ANB18782.1"/>
    <property type="molecule type" value="Genomic_DNA"/>
</dbReference>
<organism evidence="2 3">
    <name type="scientific">Dokdonella koreensis DS-123</name>
    <dbReference type="NCBI Taxonomy" id="1300342"/>
    <lineage>
        <taxon>Bacteria</taxon>
        <taxon>Pseudomonadati</taxon>
        <taxon>Pseudomonadota</taxon>
        <taxon>Gammaproteobacteria</taxon>
        <taxon>Lysobacterales</taxon>
        <taxon>Rhodanobacteraceae</taxon>
        <taxon>Dokdonella</taxon>
    </lineage>
</organism>
<protein>
    <submittedName>
        <fullName evidence="2">Uncharacterized protein</fullName>
    </submittedName>
</protein>
<evidence type="ECO:0000256" key="1">
    <source>
        <dbReference type="SAM" id="MobiDB-lite"/>
    </source>
</evidence>
<dbReference type="RefSeq" id="WP_067648740.1">
    <property type="nucleotide sequence ID" value="NZ_CP015249.1"/>
</dbReference>
<keyword evidence="3" id="KW-1185">Reference proteome</keyword>
<dbReference type="AlphaFoldDB" id="A0A167H3W2"/>
<accession>A0A167H3W2</accession>
<dbReference type="KEGG" id="dko:I596_2787"/>
<name>A0A167H3W2_9GAMM</name>
<evidence type="ECO:0000313" key="2">
    <source>
        <dbReference type="EMBL" id="ANB18782.1"/>
    </source>
</evidence>
<proteinExistence type="predicted"/>
<feature type="compositionally biased region" description="Basic and acidic residues" evidence="1">
    <location>
        <begin position="190"/>
        <end position="203"/>
    </location>
</feature>
<reference evidence="2 3" key="1">
    <citation type="submission" date="2016-04" db="EMBL/GenBank/DDBJ databases">
        <title>Complete genome sequence of Dokdonella koreensis DS-123T.</title>
        <authorList>
            <person name="Kim J.F."/>
            <person name="Lee H."/>
            <person name="Kwak M.-J."/>
        </authorList>
    </citation>
    <scope>NUCLEOTIDE SEQUENCE [LARGE SCALE GENOMIC DNA]</scope>
    <source>
        <strain evidence="2 3">DS-123</strain>
    </source>
</reference>